<dbReference type="InterPro" id="IPR036869">
    <property type="entry name" value="J_dom_sf"/>
</dbReference>
<protein>
    <recommendedName>
        <fullName evidence="2">J domain-containing protein</fullName>
    </recommendedName>
</protein>
<organism evidence="3 4">
    <name type="scientific">Emiliania huxleyi (strain CCMP1516)</name>
    <dbReference type="NCBI Taxonomy" id="280463"/>
    <lineage>
        <taxon>Eukaryota</taxon>
        <taxon>Haptista</taxon>
        <taxon>Haptophyta</taxon>
        <taxon>Prymnesiophyceae</taxon>
        <taxon>Isochrysidales</taxon>
        <taxon>Noelaerhabdaceae</taxon>
        <taxon>Emiliania</taxon>
    </lineage>
</organism>
<dbReference type="PaxDb" id="2903-EOD26409"/>
<reference evidence="4" key="1">
    <citation type="journal article" date="2013" name="Nature">
        <title>Pan genome of the phytoplankton Emiliania underpins its global distribution.</title>
        <authorList>
            <person name="Read B.A."/>
            <person name="Kegel J."/>
            <person name="Klute M.J."/>
            <person name="Kuo A."/>
            <person name="Lefebvre S.C."/>
            <person name="Maumus F."/>
            <person name="Mayer C."/>
            <person name="Miller J."/>
            <person name="Monier A."/>
            <person name="Salamov A."/>
            <person name="Young J."/>
            <person name="Aguilar M."/>
            <person name="Claverie J.M."/>
            <person name="Frickenhaus S."/>
            <person name="Gonzalez K."/>
            <person name="Herman E.K."/>
            <person name="Lin Y.C."/>
            <person name="Napier J."/>
            <person name="Ogata H."/>
            <person name="Sarno A.F."/>
            <person name="Shmutz J."/>
            <person name="Schroeder D."/>
            <person name="de Vargas C."/>
            <person name="Verret F."/>
            <person name="von Dassow P."/>
            <person name="Valentin K."/>
            <person name="Van de Peer Y."/>
            <person name="Wheeler G."/>
            <person name="Dacks J.B."/>
            <person name="Delwiche C.F."/>
            <person name="Dyhrman S.T."/>
            <person name="Glockner G."/>
            <person name="John U."/>
            <person name="Richards T."/>
            <person name="Worden A.Z."/>
            <person name="Zhang X."/>
            <person name="Grigoriev I.V."/>
            <person name="Allen A.E."/>
            <person name="Bidle K."/>
            <person name="Borodovsky M."/>
            <person name="Bowler C."/>
            <person name="Brownlee C."/>
            <person name="Cock J.M."/>
            <person name="Elias M."/>
            <person name="Gladyshev V.N."/>
            <person name="Groth M."/>
            <person name="Guda C."/>
            <person name="Hadaegh A."/>
            <person name="Iglesias-Rodriguez M.D."/>
            <person name="Jenkins J."/>
            <person name="Jones B.M."/>
            <person name="Lawson T."/>
            <person name="Leese F."/>
            <person name="Lindquist E."/>
            <person name="Lobanov A."/>
            <person name="Lomsadze A."/>
            <person name="Malik S.B."/>
            <person name="Marsh M.E."/>
            <person name="Mackinder L."/>
            <person name="Mock T."/>
            <person name="Mueller-Roeber B."/>
            <person name="Pagarete A."/>
            <person name="Parker M."/>
            <person name="Probert I."/>
            <person name="Quesneville H."/>
            <person name="Raines C."/>
            <person name="Rensing S.A."/>
            <person name="Riano-Pachon D.M."/>
            <person name="Richier S."/>
            <person name="Rokitta S."/>
            <person name="Shiraiwa Y."/>
            <person name="Soanes D.M."/>
            <person name="van der Giezen M."/>
            <person name="Wahlund T.M."/>
            <person name="Williams B."/>
            <person name="Wilson W."/>
            <person name="Wolfe G."/>
            <person name="Wurch L.L."/>
        </authorList>
    </citation>
    <scope>NUCLEOTIDE SEQUENCE</scope>
</reference>
<dbReference type="KEGG" id="ehx:EMIHUDRAFT_450269"/>
<evidence type="ECO:0000313" key="3">
    <source>
        <dbReference type="EnsemblProtists" id="EOD26409"/>
    </source>
</evidence>
<dbReference type="Gene3D" id="1.10.287.110">
    <property type="entry name" value="DnaJ domain"/>
    <property type="match status" value="1"/>
</dbReference>
<reference evidence="3" key="2">
    <citation type="submission" date="2024-10" db="UniProtKB">
        <authorList>
            <consortium name="EnsemblProtists"/>
        </authorList>
    </citation>
    <scope>IDENTIFICATION</scope>
</reference>
<dbReference type="SMART" id="SM00271">
    <property type="entry name" value="DnaJ"/>
    <property type="match status" value="1"/>
</dbReference>
<proteinExistence type="predicted"/>
<dbReference type="HOGENOM" id="CLU_1162940_0_0_1"/>
<dbReference type="PROSITE" id="PS50076">
    <property type="entry name" value="DNAJ_2"/>
    <property type="match status" value="1"/>
</dbReference>
<keyword evidence="4" id="KW-1185">Reference proteome</keyword>
<dbReference type="InterPro" id="IPR001623">
    <property type="entry name" value="DnaJ_domain"/>
</dbReference>
<dbReference type="SUPFAM" id="SSF46565">
    <property type="entry name" value="Chaperone J-domain"/>
    <property type="match status" value="1"/>
</dbReference>
<feature type="domain" description="J" evidence="2">
    <location>
        <begin position="11"/>
        <end position="71"/>
    </location>
</feature>
<sequence length="239" mass="25215">MPDEAVSEFLAVADVLGVSPGSSRDAVRKRYYDLAMQLHPDMSGGAEGGAASHEAFVELHAAFEQLMRETPTAAASQAAPTAASTAARGGGAGPWARQSAASAKPFEPRRATLAEVLVRRLDDEPASLDEVWAELAARRLPISPSAADSLFRACSRARGAGGMAAALHLLREADALGTLDSRPSALCSLLSWCKEDDLDATFDVCNEVREEDKTPEVLHALSATFTYYSGVGGSIVLRK</sequence>
<dbReference type="Proteomes" id="UP000013827">
    <property type="component" value="Unassembled WGS sequence"/>
</dbReference>
<evidence type="ECO:0000313" key="4">
    <source>
        <dbReference type="Proteomes" id="UP000013827"/>
    </source>
</evidence>
<dbReference type="CDD" id="cd06257">
    <property type="entry name" value="DnaJ"/>
    <property type="match status" value="1"/>
</dbReference>
<feature type="compositionally biased region" description="Low complexity" evidence="1">
    <location>
        <begin position="70"/>
        <end position="87"/>
    </location>
</feature>
<evidence type="ECO:0000259" key="2">
    <source>
        <dbReference type="PROSITE" id="PS50076"/>
    </source>
</evidence>
<accession>A0A0D3JSC4</accession>
<dbReference type="AlphaFoldDB" id="A0A0D3JSC4"/>
<name>A0A0D3JSC4_EMIH1</name>
<dbReference type="EnsemblProtists" id="EOD26409">
    <property type="protein sequence ID" value="EOD26409"/>
    <property type="gene ID" value="EMIHUDRAFT_450269"/>
</dbReference>
<feature type="region of interest" description="Disordered" evidence="1">
    <location>
        <begin position="70"/>
        <end position="106"/>
    </location>
</feature>
<dbReference type="Pfam" id="PF00226">
    <property type="entry name" value="DnaJ"/>
    <property type="match status" value="1"/>
</dbReference>
<dbReference type="GeneID" id="17271955"/>
<dbReference type="PRINTS" id="PR00625">
    <property type="entry name" value="JDOMAIN"/>
</dbReference>
<evidence type="ECO:0000256" key="1">
    <source>
        <dbReference type="SAM" id="MobiDB-lite"/>
    </source>
</evidence>
<dbReference type="RefSeq" id="XP_005778838.1">
    <property type="nucleotide sequence ID" value="XM_005778781.1"/>
</dbReference>